<dbReference type="GO" id="GO:0008360">
    <property type="term" value="P:regulation of cell shape"/>
    <property type="evidence" value="ECO:0007669"/>
    <property type="project" value="UniProtKB-KW"/>
</dbReference>
<dbReference type="InterPro" id="IPR011812">
    <property type="entry name" value="Pep_trsgly"/>
</dbReference>
<dbReference type="KEGG" id="mlil:QLS71_007255"/>
<dbReference type="GO" id="GO:0005886">
    <property type="term" value="C:plasma membrane"/>
    <property type="evidence" value="ECO:0007669"/>
    <property type="project" value="UniProtKB-SubCell"/>
</dbReference>
<reference evidence="13" key="1">
    <citation type="submission" date="2024-04" db="EMBL/GenBank/DDBJ databases">
        <title>Mariniflexile litorale, isolated from the shallow sediments of the Sea of Japan.</title>
        <authorList>
            <person name="Romanenko L."/>
            <person name="Isaeva M."/>
        </authorList>
    </citation>
    <scope>NUCLEOTIDE SEQUENCE [LARGE SCALE GENOMIC DNA]</scope>
    <source>
        <strain evidence="13">KMM 9835</strain>
    </source>
</reference>
<evidence type="ECO:0000256" key="11">
    <source>
        <dbReference type="HAMAP-Rule" id="MF_00766"/>
    </source>
</evidence>
<evidence type="ECO:0000313" key="13">
    <source>
        <dbReference type="EMBL" id="XBL15805.1"/>
    </source>
</evidence>
<comment type="subcellular location">
    <subcellularLocation>
        <location evidence="11">Cell membrane</location>
        <topology evidence="11">Single-pass membrane protein</topology>
    </subcellularLocation>
</comment>
<dbReference type="RefSeq" id="WP_308991697.1">
    <property type="nucleotide sequence ID" value="NZ_CP155618.1"/>
</dbReference>
<evidence type="ECO:0000256" key="6">
    <source>
        <dbReference type="ARBA" id="ARBA00022960"/>
    </source>
</evidence>
<dbReference type="EC" id="2.4.99.28" evidence="11"/>
<evidence type="ECO:0000256" key="4">
    <source>
        <dbReference type="ARBA" id="ARBA00022679"/>
    </source>
</evidence>
<evidence type="ECO:0000259" key="12">
    <source>
        <dbReference type="Pfam" id="PF00912"/>
    </source>
</evidence>
<keyword evidence="8 11" id="KW-1133">Transmembrane helix</keyword>
<dbReference type="EMBL" id="CP155618">
    <property type="protein sequence ID" value="XBL15805.1"/>
    <property type="molecule type" value="Genomic_DNA"/>
</dbReference>
<sequence length="226" mass="26420">MKKIFRFLFKSLLWFFAISIGLVILFKWLPIPITPLMVIRTVEQKKEGKDIVWKHDWESIDNISKNLQLAVICSEDQDFLNHHGFDMKAIEKALEYNKKGKKTRGASTISQQTAKNVFLWPNRSWLRKGLEAYFTFLIELIWSKERIMEVYLNSIEMGNGIYGAEAAAQHWFKRPAANLRQQEAAAIAAILPSPLRYRANPATNYIQGRKNWIIRQMHFFGPLNYN</sequence>
<dbReference type="InterPro" id="IPR036950">
    <property type="entry name" value="PBP_transglycosylase"/>
</dbReference>
<keyword evidence="7 11" id="KW-0573">Peptidoglycan synthesis</keyword>
<protein>
    <recommendedName>
        <fullName evidence="11">Biosynthetic peptidoglycan transglycosylase</fullName>
        <ecNumber evidence="11">2.4.99.28</ecNumber>
    </recommendedName>
    <alternativeName>
        <fullName evidence="11">Glycan polymerase</fullName>
    </alternativeName>
    <alternativeName>
        <fullName evidence="11">Peptidoglycan glycosyltransferase MtgA</fullName>
        <shortName evidence="11">PGT</shortName>
    </alternativeName>
</protein>
<evidence type="ECO:0000256" key="5">
    <source>
        <dbReference type="ARBA" id="ARBA00022692"/>
    </source>
</evidence>
<dbReference type="PANTHER" id="PTHR30400">
    <property type="entry name" value="MONOFUNCTIONAL BIOSYNTHETIC PEPTIDOGLYCAN TRANSGLYCOSYLASE"/>
    <property type="match status" value="1"/>
</dbReference>
<dbReference type="GO" id="GO:0009274">
    <property type="term" value="C:peptidoglycan-based cell wall"/>
    <property type="evidence" value="ECO:0007669"/>
    <property type="project" value="InterPro"/>
</dbReference>
<evidence type="ECO:0000256" key="8">
    <source>
        <dbReference type="ARBA" id="ARBA00022989"/>
    </source>
</evidence>
<dbReference type="HAMAP" id="MF_00766">
    <property type="entry name" value="PGT_MtgA"/>
    <property type="match status" value="1"/>
</dbReference>
<keyword evidence="10 11" id="KW-0961">Cell wall biogenesis/degradation</keyword>
<evidence type="ECO:0000256" key="2">
    <source>
        <dbReference type="ARBA" id="ARBA00022519"/>
    </source>
</evidence>
<dbReference type="GO" id="GO:0008955">
    <property type="term" value="F:peptidoglycan glycosyltransferase activity"/>
    <property type="evidence" value="ECO:0007669"/>
    <property type="project" value="UniProtKB-UniRule"/>
</dbReference>
<dbReference type="Gene3D" id="1.10.3810.10">
    <property type="entry name" value="Biosynthetic peptidoglycan transglycosylase-like"/>
    <property type="match status" value="1"/>
</dbReference>
<dbReference type="GO" id="GO:0071555">
    <property type="term" value="P:cell wall organization"/>
    <property type="evidence" value="ECO:0007669"/>
    <property type="project" value="UniProtKB-KW"/>
</dbReference>
<feature type="transmembrane region" description="Helical" evidence="11">
    <location>
        <begin position="12"/>
        <end position="31"/>
    </location>
</feature>
<accession>A0AAU7EKR1</accession>
<dbReference type="InterPro" id="IPR001264">
    <property type="entry name" value="Glyco_trans_51"/>
</dbReference>
<keyword evidence="5 11" id="KW-0812">Transmembrane</keyword>
<keyword evidence="14" id="KW-1185">Reference proteome</keyword>
<comment type="catalytic activity">
    <reaction evidence="11">
        <text>[GlcNAc-(1-&gt;4)-Mur2Ac(oyl-L-Ala-gamma-D-Glu-L-Lys-D-Ala-D-Ala)](n)-di-trans,octa-cis-undecaprenyl diphosphate + beta-D-GlcNAc-(1-&gt;4)-Mur2Ac(oyl-L-Ala-gamma-D-Glu-L-Lys-D-Ala-D-Ala)-di-trans,octa-cis-undecaprenyl diphosphate = [GlcNAc-(1-&gt;4)-Mur2Ac(oyl-L-Ala-gamma-D-Glu-L-Lys-D-Ala-D-Ala)](n+1)-di-trans,octa-cis-undecaprenyl diphosphate + di-trans,octa-cis-undecaprenyl diphosphate + H(+)</text>
        <dbReference type="Rhea" id="RHEA:23708"/>
        <dbReference type="Rhea" id="RHEA-COMP:9602"/>
        <dbReference type="Rhea" id="RHEA-COMP:9603"/>
        <dbReference type="ChEBI" id="CHEBI:15378"/>
        <dbReference type="ChEBI" id="CHEBI:58405"/>
        <dbReference type="ChEBI" id="CHEBI:60033"/>
        <dbReference type="ChEBI" id="CHEBI:78435"/>
        <dbReference type="EC" id="2.4.99.28"/>
    </reaction>
</comment>
<dbReference type="PANTHER" id="PTHR30400:SF0">
    <property type="entry name" value="BIOSYNTHETIC PEPTIDOGLYCAN TRANSGLYCOSYLASE"/>
    <property type="match status" value="1"/>
</dbReference>
<feature type="domain" description="Glycosyl transferase family 51" evidence="12">
    <location>
        <begin position="54"/>
        <end position="218"/>
    </location>
</feature>
<dbReference type="AlphaFoldDB" id="A0AAU7EKR1"/>
<keyword evidence="4 11" id="KW-0808">Transferase</keyword>
<evidence type="ECO:0000256" key="3">
    <source>
        <dbReference type="ARBA" id="ARBA00022676"/>
    </source>
</evidence>
<evidence type="ECO:0000256" key="7">
    <source>
        <dbReference type="ARBA" id="ARBA00022984"/>
    </source>
</evidence>
<dbReference type="Proteomes" id="UP001224325">
    <property type="component" value="Chromosome"/>
</dbReference>
<dbReference type="InterPro" id="IPR023346">
    <property type="entry name" value="Lysozyme-like_dom_sf"/>
</dbReference>
<comment type="function">
    <text evidence="11">Peptidoglycan polymerase that catalyzes glycan chain elongation from lipid-linked precursors.</text>
</comment>
<keyword evidence="1 11" id="KW-1003">Cell membrane</keyword>
<keyword evidence="9 11" id="KW-0472">Membrane</keyword>
<keyword evidence="2" id="KW-0997">Cell inner membrane</keyword>
<comment type="pathway">
    <text evidence="11">Cell wall biogenesis; peptidoglycan biosynthesis.</text>
</comment>
<evidence type="ECO:0000256" key="1">
    <source>
        <dbReference type="ARBA" id="ARBA00022475"/>
    </source>
</evidence>
<evidence type="ECO:0000256" key="9">
    <source>
        <dbReference type="ARBA" id="ARBA00023136"/>
    </source>
</evidence>
<name>A0AAU7EKR1_9FLAO</name>
<dbReference type="SUPFAM" id="SSF53955">
    <property type="entry name" value="Lysozyme-like"/>
    <property type="match status" value="1"/>
</dbReference>
<evidence type="ECO:0000313" key="14">
    <source>
        <dbReference type="Proteomes" id="UP001224325"/>
    </source>
</evidence>
<dbReference type="GO" id="GO:0009252">
    <property type="term" value="P:peptidoglycan biosynthetic process"/>
    <property type="evidence" value="ECO:0007669"/>
    <property type="project" value="UniProtKB-UniRule"/>
</dbReference>
<keyword evidence="6 11" id="KW-0133">Cell shape</keyword>
<proteinExistence type="inferred from homology"/>
<keyword evidence="3 11" id="KW-0328">Glycosyltransferase</keyword>
<dbReference type="Pfam" id="PF00912">
    <property type="entry name" value="Transgly"/>
    <property type="match status" value="1"/>
</dbReference>
<evidence type="ECO:0000256" key="10">
    <source>
        <dbReference type="ARBA" id="ARBA00023316"/>
    </source>
</evidence>
<organism evidence="13 14">
    <name type="scientific">Mariniflexile litorale</name>
    <dbReference type="NCBI Taxonomy" id="3045158"/>
    <lineage>
        <taxon>Bacteria</taxon>
        <taxon>Pseudomonadati</taxon>
        <taxon>Bacteroidota</taxon>
        <taxon>Flavobacteriia</taxon>
        <taxon>Flavobacteriales</taxon>
        <taxon>Flavobacteriaceae</taxon>
        <taxon>Mariniflexile</taxon>
    </lineage>
</organism>
<comment type="similarity">
    <text evidence="11">Belongs to the glycosyltransferase 51 family.</text>
</comment>
<dbReference type="GO" id="GO:0016763">
    <property type="term" value="F:pentosyltransferase activity"/>
    <property type="evidence" value="ECO:0007669"/>
    <property type="project" value="InterPro"/>
</dbReference>
<dbReference type="NCBIfam" id="TIGR02070">
    <property type="entry name" value="mono_pep_trsgly"/>
    <property type="match status" value="1"/>
</dbReference>
<gene>
    <name evidence="11 13" type="primary">mtgA</name>
    <name evidence="13" type="ORF">QLS71_007255</name>
</gene>